<evidence type="ECO:0000313" key="1">
    <source>
        <dbReference type="EMBL" id="QEG35834.1"/>
    </source>
</evidence>
<dbReference type="EMBL" id="CP042913">
    <property type="protein sequence ID" value="QEG35834.1"/>
    <property type="molecule type" value="Genomic_DNA"/>
</dbReference>
<dbReference type="AlphaFoldDB" id="A0A5B9Q9V8"/>
<reference evidence="1 2" key="1">
    <citation type="submission" date="2019-08" db="EMBL/GenBank/DDBJ databases">
        <title>Deep-cultivation of Planctomycetes and their phenomic and genomic characterization uncovers novel biology.</title>
        <authorList>
            <person name="Wiegand S."/>
            <person name="Jogler M."/>
            <person name="Boedeker C."/>
            <person name="Pinto D."/>
            <person name="Vollmers J."/>
            <person name="Rivas-Marin E."/>
            <person name="Kohn T."/>
            <person name="Peeters S.H."/>
            <person name="Heuer A."/>
            <person name="Rast P."/>
            <person name="Oberbeckmann S."/>
            <person name="Bunk B."/>
            <person name="Jeske O."/>
            <person name="Meyerdierks A."/>
            <person name="Storesund J.E."/>
            <person name="Kallscheuer N."/>
            <person name="Luecker S."/>
            <person name="Lage O.M."/>
            <person name="Pohl T."/>
            <person name="Merkel B.J."/>
            <person name="Hornburger P."/>
            <person name="Mueller R.-W."/>
            <person name="Bruemmer F."/>
            <person name="Labrenz M."/>
            <person name="Spormann A.M."/>
            <person name="Op den Camp H."/>
            <person name="Overmann J."/>
            <person name="Amann R."/>
            <person name="Jetten M.S.M."/>
            <person name="Mascher T."/>
            <person name="Medema M.H."/>
            <person name="Devos D.P."/>
            <person name="Kaster A.-K."/>
            <person name="Ovreas L."/>
            <person name="Rohde M."/>
            <person name="Galperin M.Y."/>
            <person name="Jogler C."/>
        </authorList>
    </citation>
    <scope>NUCLEOTIDE SEQUENCE [LARGE SCALE GENOMIC DNA]</scope>
    <source>
        <strain evidence="1 2">Pr1d</strain>
    </source>
</reference>
<dbReference type="Proteomes" id="UP000323917">
    <property type="component" value="Chromosome"/>
</dbReference>
<evidence type="ECO:0000313" key="2">
    <source>
        <dbReference type="Proteomes" id="UP000323917"/>
    </source>
</evidence>
<proteinExistence type="predicted"/>
<name>A0A5B9Q9V8_9BACT</name>
<dbReference type="KEGG" id="bgok:Pr1d_31400"/>
<organism evidence="1 2">
    <name type="scientific">Bythopirellula goksoeyrii</name>
    <dbReference type="NCBI Taxonomy" id="1400387"/>
    <lineage>
        <taxon>Bacteria</taxon>
        <taxon>Pseudomonadati</taxon>
        <taxon>Planctomycetota</taxon>
        <taxon>Planctomycetia</taxon>
        <taxon>Pirellulales</taxon>
        <taxon>Lacipirellulaceae</taxon>
        <taxon>Bythopirellula</taxon>
    </lineage>
</organism>
<sequence>MPTILDHHEQLIESLTRDVRFLSVSQIAHQWYSGEEGIAHEMIRKLEEAQLVVRESHLLHPELEIKGPEFTWSPGDPEPDLGPVAYRLRKRWCLQKQMMDLIFPTKGACEHFGGVRVRPRASEFSHDLHLAGVYLFLHNHVIPGSDLHWVSGDMLRSDGSTGDYGGHVPDAVLVNAQGQLHSIVEGGGSYARTKLAAIHREYRERAYQIW</sequence>
<accession>A0A5B9Q9V8</accession>
<keyword evidence="2" id="KW-1185">Reference proteome</keyword>
<dbReference type="RefSeq" id="WP_148074287.1">
    <property type="nucleotide sequence ID" value="NZ_CP042913.1"/>
</dbReference>
<dbReference type="OrthoDB" id="280300at2"/>
<gene>
    <name evidence="1" type="ORF">Pr1d_31400</name>
</gene>
<protein>
    <submittedName>
        <fullName evidence="1">Uncharacterized protein</fullName>
    </submittedName>
</protein>